<gene>
    <name evidence="2" type="ORF">AAND1436_LOCUS28226</name>
</gene>
<dbReference type="EMBL" id="HBGQ01058400">
    <property type="protein sequence ID" value="CAD9461945.1"/>
    <property type="molecule type" value="Transcribed_RNA"/>
</dbReference>
<keyword evidence="1" id="KW-0472">Membrane</keyword>
<protein>
    <submittedName>
        <fullName evidence="2">Uncharacterized protein</fullName>
    </submittedName>
</protein>
<evidence type="ECO:0000256" key="1">
    <source>
        <dbReference type="SAM" id="Phobius"/>
    </source>
</evidence>
<reference evidence="2" key="1">
    <citation type="submission" date="2021-01" db="EMBL/GenBank/DDBJ databases">
        <authorList>
            <person name="Corre E."/>
            <person name="Pelletier E."/>
            <person name="Niang G."/>
            <person name="Scheremetjew M."/>
            <person name="Finn R."/>
            <person name="Kale V."/>
            <person name="Holt S."/>
            <person name="Cochrane G."/>
            <person name="Meng A."/>
            <person name="Brown T."/>
            <person name="Cohen L."/>
        </authorList>
    </citation>
    <scope>NUCLEOTIDE SEQUENCE</scope>
    <source>
        <strain evidence="2">CCMP2222</strain>
    </source>
</reference>
<accession>A0A7S2DTC7</accession>
<proteinExistence type="predicted"/>
<keyword evidence="1" id="KW-1133">Transmembrane helix</keyword>
<sequence length="113" mass="12968">MMFYNSLYTNQGSRQEPHIGLTNTVPSFSSMLMINVLLWCRRQYWYPRSIIVILAAVLFSCSFCIFYGCRAHLRRRRSKLAMVCAQQVPCCPDGAMMVAETVTRCTDADDHSD</sequence>
<organism evidence="2">
    <name type="scientific">Alexandrium andersonii</name>
    <dbReference type="NCBI Taxonomy" id="327968"/>
    <lineage>
        <taxon>Eukaryota</taxon>
        <taxon>Sar</taxon>
        <taxon>Alveolata</taxon>
        <taxon>Dinophyceae</taxon>
        <taxon>Gonyaulacales</taxon>
        <taxon>Pyrocystaceae</taxon>
        <taxon>Alexandrium</taxon>
    </lineage>
</organism>
<evidence type="ECO:0000313" key="2">
    <source>
        <dbReference type="EMBL" id="CAD9461945.1"/>
    </source>
</evidence>
<name>A0A7S2DTC7_9DINO</name>
<feature type="transmembrane region" description="Helical" evidence="1">
    <location>
        <begin position="45"/>
        <end position="69"/>
    </location>
</feature>
<keyword evidence="1" id="KW-0812">Transmembrane</keyword>
<dbReference type="AlphaFoldDB" id="A0A7S2DTC7"/>